<dbReference type="AlphaFoldDB" id="A0AAE1BAG9"/>
<dbReference type="EMBL" id="JAWDGP010000269">
    <property type="protein sequence ID" value="KAK3801971.1"/>
    <property type="molecule type" value="Genomic_DNA"/>
</dbReference>
<comment type="caution">
    <text evidence="1">The sequence shown here is derived from an EMBL/GenBank/DDBJ whole genome shotgun (WGS) entry which is preliminary data.</text>
</comment>
<evidence type="ECO:0000313" key="1">
    <source>
        <dbReference type="EMBL" id="KAK3801971.1"/>
    </source>
</evidence>
<reference evidence="1" key="1">
    <citation type="journal article" date="2023" name="G3 (Bethesda)">
        <title>A reference genome for the long-term kleptoplast-retaining sea slug Elysia crispata morphotype clarki.</title>
        <authorList>
            <person name="Eastman K.E."/>
            <person name="Pendleton A.L."/>
            <person name="Shaikh M.A."/>
            <person name="Suttiyut T."/>
            <person name="Ogas R."/>
            <person name="Tomko P."/>
            <person name="Gavelis G."/>
            <person name="Widhalm J.R."/>
            <person name="Wisecaver J.H."/>
        </authorList>
    </citation>
    <scope>NUCLEOTIDE SEQUENCE</scope>
    <source>
        <strain evidence="1">ECLA1</strain>
    </source>
</reference>
<organism evidence="1 2">
    <name type="scientific">Elysia crispata</name>
    <name type="common">lettuce slug</name>
    <dbReference type="NCBI Taxonomy" id="231223"/>
    <lineage>
        <taxon>Eukaryota</taxon>
        <taxon>Metazoa</taxon>
        <taxon>Spiralia</taxon>
        <taxon>Lophotrochozoa</taxon>
        <taxon>Mollusca</taxon>
        <taxon>Gastropoda</taxon>
        <taxon>Heterobranchia</taxon>
        <taxon>Euthyneura</taxon>
        <taxon>Panpulmonata</taxon>
        <taxon>Sacoglossa</taxon>
        <taxon>Placobranchoidea</taxon>
        <taxon>Plakobranchidae</taxon>
        <taxon>Elysia</taxon>
    </lineage>
</organism>
<keyword evidence="2" id="KW-1185">Reference proteome</keyword>
<protein>
    <submittedName>
        <fullName evidence="1">Uncharacterized protein</fullName>
    </submittedName>
</protein>
<name>A0AAE1BAG9_9GAST</name>
<sequence length="150" mass="17698">MWSRVAKSGRKSCVGFLETDELPEYWGEERKIVHHRPSDRVSCNFRVLGVRRGKSFIIARQIECRAVCRCLYGGGRHPRTWKFQSIGSIGVRRGKSFIIARQIECRAVQVDVLKQRITRFLLGFEHRISERRRVERSTLSYYVQREQRGE</sequence>
<gene>
    <name evidence="1" type="ORF">RRG08_064565</name>
</gene>
<proteinExistence type="predicted"/>
<dbReference type="Proteomes" id="UP001283361">
    <property type="component" value="Unassembled WGS sequence"/>
</dbReference>
<accession>A0AAE1BAG9</accession>
<evidence type="ECO:0000313" key="2">
    <source>
        <dbReference type="Proteomes" id="UP001283361"/>
    </source>
</evidence>